<evidence type="ECO:0000313" key="1">
    <source>
        <dbReference type="EMBL" id="ANY20787.1"/>
    </source>
</evidence>
<gene>
    <name evidence="1" type="ORF">A6F68_02287</name>
</gene>
<sequence length="228" mass="24658">MTSFEFRDWACPAPDGGRHDEQALVFDRNRPHRLLVLPAWFDEANKLRRQTVEVMRRLDASGIDCVLPDLPGCNESKAKLPEQTLEVWRDGAAAAAAHFRATHLLTIRAGALLAPAGLPGWRYAPTGGRQVLRAMLRARTIASREAGNAERTEDLQDIGRTDGIELAGWTIGAAMFRALETAEPDGVLTEIEQSALGGPGLWLRAEPDEDAAQADALAAVVAMGMLAA</sequence>
<organism evidence="1 2">
    <name type="scientific">Tsuneonella dongtanensis</name>
    <dbReference type="NCBI Taxonomy" id="692370"/>
    <lineage>
        <taxon>Bacteria</taxon>
        <taxon>Pseudomonadati</taxon>
        <taxon>Pseudomonadota</taxon>
        <taxon>Alphaproteobacteria</taxon>
        <taxon>Sphingomonadales</taxon>
        <taxon>Erythrobacteraceae</taxon>
        <taxon>Tsuneonella</taxon>
    </lineage>
</organism>
<dbReference type="OrthoDB" id="7390151at2"/>
<reference evidence="1 2" key="1">
    <citation type="submission" date="2016-07" db="EMBL/GenBank/DDBJ databases">
        <title>Complete genome sequence of Altererythrobacter dongtanensis KCTC 22672, a type strain with esterase isolated from tidal flat.</title>
        <authorList>
            <person name="Cheng H."/>
            <person name="Wu Y.-H."/>
            <person name="Zhou P."/>
            <person name="Huo Y.-Y."/>
            <person name="Wang C.-S."/>
            <person name="Xu X.-W."/>
        </authorList>
    </citation>
    <scope>NUCLEOTIDE SEQUENCE [LARGE SCALE GENOMIC DNA]</scope>
    <source>
        <strain evidence="1 2">KCTC 22672</strain>
    </source>
</reference>
<proteinExistence type="predicted"/>
<dbReference type="InterPro" id="IPR029058">
    <property type="entry name" value="AB_hydrolase_fold"/>
</dbReference>
<evidence type="ECO:0000313" key="2">
    <source>
        <dbReference type="Proteomes" id="UP000092932"/>
    </source>
</evidence>
<evidence type="ECO:0008006" key="3">
    <source>
        <dbReference type="Google" id="ProtNLM"/>
    </source>
</evidence>
<protein>
    <recommendedName>
        <fullName evidence="3">Alpha/beta hydrolase family protein</fullName>
    </recommendedName>
</protein>
<dbReference type="RefSeq" id="WP_067680060.1">
    <property type="nucleotide sequence ID" value="NZ_CP016591.1"/>
</dbReference>
<dbReference type="PATRIC" id="fig|692370.5.peg.2300"/>
<dbReference type="SUPFAM" id="SSF53474">
    <property type="entry name" value="alpha/beta-Hydrolases"/>
    <property type="match status" value="1"/>
</dbReference>
<dbReference type="Proteomes" id="UP000092932">
    <property type="component" value="Chromosome"/>
</dbReference>
<name>A0A1B2AF58_9SPHN</name>
<accession>A0A1B2AF58</accession>
<dbReference type="EMBL" id="CP016591">
    <property type="protein sequence ID" value="ANY20787.1"/>
    <property type="molecule type" value="Genomic_DNA"/>
</dbReference>
<keyword evidence="2" id="KW-1185">Reference proteome</keyword>
<dbReference type="AlphaFoldDB" id="A0A1B2AF58"/>
<dbReference type="STRING" id="692370.A6F68_02287"/>
<dbReference type="Gene3D" id="3.40.50.1820">
    <property type="entry name" value="alpha/beta hydrolase"/>
    <property type="match status" value="1"/>
</dbReference>
<dbReference type="KEGG" id="ado:A6F68_02287"/>